<evidence type="ECO:0000313" key="2">
    <source>
        <dbReference type="EMBL" id="KAK2191051.1"/>
    </source>
</evidence>
<protein>
    <submittedName>
        <fullName evidence="2">Uncharacterized protein</fullName>
    </submittedName>
</protein>
<keyword evidence="1" id="KW-0812">Transmembrane</keyword>
<sequence>MSIYVGRPYYVVTASRTWLLFCAVVVYAGNTTNCEEQRRIYVSVFGSTSDSKHYAYNVVSFSGSFLIVCH</sequence>
<feature type="transmembrane region" description="Helical" evidence="1">
    <location>
        <begin position="9"/>
        <end position="29"/>
    </location>
</feature>
<keyword evidence="1" id="KW-0472">Membrane</keyword>
<dbReference type="Proteomes" id="UP001209878">
    <property type="component" value="Unassembled WGS sequence"/>
</dbReference>
<proteinExistence type="predicted"/>
<organism evidence="2 3">
    <name type="scientific">Ridgeia piscesae</name>
    <name type="common">Tubeworm</name>
    <dbReference type="NCBI Taxonomy" id="27915"/>
    <lineage>
        <taxon>Eukaryota</taxon>
        <taxon>Metazoa</taxon>
        <taxon>Spiralia</taxon>
        <taxon>Lophotrochozoa</taxon>
        <taxon>Annelida</taxon>
        <taxon>Polychaeta</taxon>
        <taxon>Sedentaria</taxon>
        <taxon>Canalipalpata</taxon>
        <taxon>Sabellida</taxon>
        <taxon>Siboglinidae</taxon>
        <taxon>Ridgeia</taxon>
    </lineage>
</organism>
<keyword evidence="3" id="KW-1185">Reference proteome</keyword>
<name>A0AAD9UIX9_RIDPI</name>
<reference evidence="2" key="1">
    <citation type="journal article" date="2023" name="Mol. Biol. Evol.">
        <title>Third-Generation Sequencing Reveals the Adaptive Role of the Epigenome in Three Deep-Sea Polychaetes.</title>
        <authorList>
            <person name="Perez M."/>
            <person name="Aroh O."/>
            <person name="Sun Y."/>
            <person name="Lan Y."/>
            <person name="Juniper S.K."/>
            <person name="Young C.R."/>
            <person name="Angers B."/>
            <person name="Qian P.Y."/>
        </authorList>
    </citation>
    <scope>NUCLEOTIDE SEQUENCE</scope>
    <source>
        <strain evidence="2">R07B-5</strain>
    </source>
</reference>
<evidence type="ECO:0000256" key="1">
    <source>
        <dbReference type="SAM" id="Phobius"/>
    </source>
</evidence>
<evidence type="ECO:0000313" key="3">
    <source>
        <dbReference type="Proteomes" id="UP001209878"/>
    </source>
</evidence>
<accession>A0AAD9UIX9</accession>
<dbReference type="AlphaFoldDB" id="A0AAD9UIX9"/>
<gene>
    <name evidence="2" type="ORF">NP493_60g01070</name>
</gene>
<dbReference type="EMBL" id="JAODUO010000061">
    <property type="protein sequence ID" value="KAK2191051.1"/>
    <property type="molecule type" value="Genomic_DNA"/>
</dbReference>
<comment type="caution">
    <text evidence="2">The sequence shown here is derived from an EMBL/GenBank/DDBJ whole genome shotgun (WGS) entry which is preliminary data.</text>
</comment>
<keyword evidence="1" id="KW-1133">Transmembrane helix</keyword>